<dbReference type="RefSeq" id="WP_136694797.1">
    <property type="nucleotide sequence ID" value="NZ_SSHH01000004.1"/>
</dbReference>
<dbReference type="OrthoDB" id="7585155at2"/>
<name>A0A4T3F1I0_9SPHN</name>
<sequence>MKRLIFLAGVPALVPATPLFAQVANAQEEARQLGVEVFWLRRSQTSEDVSGRPLLRRAALLRAQSKIVPEDFPEAIRSNAGSSGMGLTLRVSLAADGRVSGCEPLTQSVQEGFRWREAELVPEVAELVCRLASTKLAFAAALDQEGAGVPSQLDIAVELSSQMRLVVPPPAPAGWGNADAAYEGTWPPVVRSSDISRLNELDLPRGRDLLESNPDRLEEAQVGLVFSTHADGAVGNCQVMQSSGSEEYDRASCEALRSRPQVPGLSHLPVILEWRGRRLRAQLPAATKTPDLAGGVTIGPTLIAGVKLPPNAIVAAELDISSQGELLNCRLSRPSYVDALDRATCALFGEDARFTIPRDAFGNPVDATLEVRVDWRELTISRLVRR</sequence>
<feature type="signal peptide" evidence="1">
    <location>
        <begin position="1"/>
        <end position="21"/>
    </location>
</feature>
<evidence type="ECO:0000313" key="3">
    <source>
        <dbReference type="Proteomes" id="UP000309389"/>
    </source>
</evidence>
<reference evidence="2 3" key="1">
    <citation type="submission" date="2019-04" db="EMBL/GenBank/DDBJ databases">
        <title>Altererythrobacter aquimixticola sp. nov., isolated from sediment of junction between the ocean and a freshwater spring.</title>
        <authorList>
            <person name="Yoon J.-H."/>
        </authorList>
    </citation>
    <scope>NUCLEOTIDE SEQUENCE [LARGE SCALE GENOMIC DNA]</scope>
    <source>
        <strain evidence="2 3">SSKS-13</strain>
    </source>
</reference>
<dbReference type="Proteomes" id="UP000309389">
    <property type="component" value="Unassembled WGS sequence"/>
</dbReference>
<comment type="caution">
    <text evidence="2">The sequence shown here is derived from an EMBL/GenBank/DDBJ whole genome shotgun (WGS) entry which is preliminary data.</text>
</comment>
<dbReference type="AlphaFoldDB" id="A0A4T3F1I0"/>
<feature type="chain" id="PRO_5020238172" description="TonB C-terminal domain-containing protein" evidence="1">
    <location>
        <begin position="22"/>
        <end position="386"/>
    </location>
</feature>
<accession>A0A4T3F1I0</accession>
<dbReference type="Gene3D" id="3.30.1150.10">
    <property type="match status" value="1"/>
</dbReference>
<evidence type="ECO:0008006" key="4">
    <source>
        <dbReference type="Google" id="ProtNLM"/>
    </source>
</evidence>
<protein>
    <recommendedName>
        <fullName evidence="4">TonB C-terminal domain-containing protein</fullName>
    </recommendedName>
</protein>
<keyword evidence="3" id="KW-1185">Reference proteome</keyword>
<organism evidence="2 3">
    <name type="scientific">Alteraurantiacibacter aquimixticola</name>
    <dbReference type="NCBI Taxonomy" id="2489173"/>
    <lineage>
        <taxon>Bacteria</taxon>
        <taxon>Pseudomonadati</taxon>
        <taxon>Pseudomonadota</taxon>
        <taxon>Alphaproteobacteria</taxon>
        <taxon>Sphingomonadales</taxon>
        <taxon>Erythrobacteraceae</taxon>
        <taxon>Alteraurantiacibacter</taxon>
    </lineage>
</organism>
<gene>
    <name evidence="2" type="ORF">E5222_16065</name>
</gene>
<dbReference type="EMBL" id="SSHH01000004">
    <property type="protein sequence ID" value="TIX49222.1"/>
    <property type="molecule type" value="Genomic_DNA"/>
</dbReference>
<evidence type="ECO:0000256" key="1">
    <source>
        <dbReference type="SAM" id="SignalP"/>
    </source>
</evidence>
<proteinExistence type="predicted"/>
<evidence type="ECO:0000313" key="2">
    <source>
        <dbReference type="EMBL" id="TIX49222.1"/>
    </source>
</evidence>
<keyword evidence="1" id="KW-0732">Signal</keyword>
<dbReference type="SUPFAM" id="SSF74653">
    <property type="entry name" value="TolA/TonB C-terminal domain"/>
    <property type="match status" value="1"/>
</dbReference>